<gene>
    <name evidence="8" type="ORF">ERS075579_04697</name>
</gene>
<proteinExistence type="inferred from homology"/>
<evidence type="ECO:0000256" key="2">
    <source>
        <dbReference type="ARBA" id="ARBA00006162"/>
    </source>
</evidence>
<evidence type="ECO:0000256" key="4">
    <source>
        <dbReference type="ARBA" id="ARBA00022692"/>
    </source>
</evidence>
<comment type="similarity">
    <text evidence="2">Belongs to the EccD/Snm4 family.</text>
</comment>
<evidence type="ECO:0000256" key="3">
    <source>
        <dbReference type="ARBA" id="ARBA00022475"/>
    </source>
</evidence>
<keyword evidence="6" id="KW-0472">Membrane</keyword>
<comment type="subcellular location">
    <subcellularLocation>
        <location evidence="1">Cell membrane</location>
        <topology evidence="1">Multi-pass membrane protein</topology>
    </subcellularLocation>
</comment>
<dbReference type="AlphaFoldDB" id="A0A0U0ZSZ1"/>
<name>A0A0U0ZSZ1_9MYCO</name>
<evidence type="ECO:0000313" key="8">
    <source>
        <dbReference type="EMBL" id="CPV70029.1"/>
    </source>
</evidence>
<dbReference type="Gene3D" id="3.10.20.90">
    <property type="entry name" value="Phosphatidylinositol 3-kinase Catalytic Subunit, Chain A, domain 1"/>
    <property type="match status" value="1"/>
</dbReference>
<protein>
    <submittedName>
        <fullName evidence="8">Type VII secretion integral membrane protein EccD</fullName>
    </submittedName>
</protein>
<dbReference type="Proteomes" id="UP000045782">
    <property type="component" value="Unassembled WGS sequence"/>
</dbReference>
<dbReference type="InterPro" id="IPR044049">
    <property type="entry name" value="EccD_transm"/>
</dbReference>
<reference evidence="8 9" key="1">
    <citation type="submission" date="2015-03" db="EMBL/GenBank/DDBJ databases">
        <authorList>
            <person name="Murphy D."/>
        </authorList>
    </citation>
    <scope>NUCLEOTIDE SEQUENCE [LARGE SCALE GENOMIC DNA]</scope>
    <source>
        <strain evidence="8 9">PAP088</strain>
    </source>
</reference>
<dbReference type="RefSeq" id="WP_049233269.1">
    <property type="nucleotide sequence ID" value="NZ_CP014951.1"/>
</dbReference>
<dbReference type="EMBL" id="CSWP01000012">
    <property type="protein sequence ID" value="CPV70029.1"/>
    <property type="molecule type" value="Genomic_DNA"/>
</dbReference>
<dbReference type="GO" id="GO:0005886">
    <property type="term" value="C:plasma membrane"/>
    <property type="evidence" value="ECO:0007669"/>
    <property type="project" value="UniProtKB-SubCell"/>
</dbReference>
<accession>A0A0U0ZSZ1</accession>
<dbReference type="NCBIfam" id="TIGR03920">
    <property type="entry name" value="T7SS_EccD"/>
    <property type="match status" value="1"/>
</dbReference>
<dbReference type="Pfam" id="PF08817">
    <property type="entry name" value="YukD"/>
    <property type="match status" value="1"/>
</dbReference>
<evidence type="ECO:0000259" key="7">
    <source>
        <dbReference type="Pfam" id="PF19053"/>
    </source>
</evidence>
<keyword evidence="4" id="KW-0812">Transmembrane</keyword>
<evidence type="ECO:0000256" key="1">
    <source>
        <dbReference type="ARBA" id="ARBA00004651"/>
    </source>
</evidence>
<dbReference type="Pfam" id="PF19053">
    <property type="entry name" value="EccD"/>
    <property type="match status" value="1"/>
</dbReference>
<sequence>MTSPTSVLSDTTYIAVNVHARNSAFEMKLHAHTPVVSLLPPLRKQLSGLLEDGPAKEYLAAERVEWALEYGPARERLDPESTLDEKGVLPGEDLYLTHRTRTESYPVLRDDLADGTAEVSKRMFAVLDRTDTRRLGAVALPFAVSAVAGVGIAAVFSGDTGARWAVLGALVALALMCATLASVLTRTKTSYGDVAGALCIGAYLSTAAAALVGVPRELGIWHLTTVGAGVATMAVVLWSVTGNKPPSLHVGVTAVSVSAVFIGLLHVLLPVSSQAVAAQMVFLCLGVILWCTQISRLVGRVQVNYIPTTGEPLIKRKEQSVAQVSRRSTSAAAIESMLNQEVRVIQTLNALVGLVCAASLVMVLSAFAGGYYTRNYEWHMFVLVATAAVASVAVGRGLVIRAASIPLTICGPLAWTAYLAGRALSDSRADNVVLLAGIGPLVIGILLSAIWAIQARTMHSPLSKRRLEIVATVAVITVFPLLVFIMEGWPRVRNR</sequence>
<dbReference type="InterPro" id="IPR024962">
    <property type="entry name" value="YukD-like"/>
</dbReference>
<evidence type="ECO:0000256" key="6">
    <source>
        <dbReference type="ARBA" id="ARBA00023136"/>
    </source>
</evidence>
<organism evidence="8 9">
    <name type="scientific">Mycobacteroides abscessus</name>
    <dbReference type="NCBI Taxonomy" id="36809"/>
    <lineage>
        <taxon>Bacteria</taxon>
        <taxon>Bacillati</taxon>
        <taxon>Actinomycetota</taxon>
        <taxon>Actinomycetes</taxon>
        <taxon>Mycobacteriales</taxon>
        <taxon>Mycobacteriaceae</taxon>
        <taxon>Mycobacteroides</taxon>
    </lineage>
</organism>
<evidence type="ECO:0000256" key="5">
    <source>
        <dbReference type="ARBA" id="ARBA00022989"/>
    </source>
</evidence>
<feature type="domain" description="EccD-like transmembrane" evidence="7">
    <location>
        <begin position="133"/>
        <end position="489"/>
    </location>
</feature>
<dbReference type="InterPro" id="IPR006707">
    <property type="entry name" value="T7SS_EccD"/>
</dbReference>
<evidence type="ECO:0000313" key="9">
    <source>
        <dbReference type="Proteomes" id="UP000045782"/>
    </source>
</evidence>
<keyword evidence="3" id="KW-1003">Cell membrane</keyword>
<keyword evidence="5" id="KW-1133">Transmembrane helix</keyword>